<evidence type="ECO:0000256" key="1">
    <source>
        <dbReference type="ARBA" id="ARBA00004719"/>
    </source>
</evidence>
<evidence type="ECO:0000256" key="20">
    <source>
        <dbReference type="RuleBase" id="RU003345"/>
    </source>
</evidence>
<feature type="active site" description="Proton acceptor" evidence="17">
    <location>
        <position position="491"/>
    </location>
</feature>
<dbReference type="GO" id="GO:0003700">
    <property type="term" value="F:DNA-binding transcription factor activity"/>
    <property type="evidence" value="ECO:0007669"/>
    <property type="project" value="UniProtKB-UniRule"/>
</dbReference>
<dbReference type="Pfam" id="PF13977">
    <property type="entry name" value="TetR_C_6"/>
    <property type="match status" value="1"/>
</dbReference>
<keyword evidence="3 16" id="KW-0678">Repressor</keyword>
<sequence length="729" mass="77715">MARANAQAQKPSARFDEVDDEADPAGRTGPARGDEETRRRAPEDVRRRQLIDATIDSLAEIGFNASTLAQIARRAGVSPGLVAHYFGDKDGLLEATLRHLSLRLYRATAQRLGAASTPRARVQALIDANLAPEEFDQRTSSVWLAFWGQVLHSERLRRVQRIYQARMLANLRHDLRALVAPQDVRRLAITIAAVIDGLWLRSSLSAAGETDSVSARQVASLFVDAQIAAAAPALPTNGPATMTSRPKLHANHIGGQYRPHGGATFTTSNPATGEVLAEIEIAGEAEIEAAVAAARTGQKRWAAMTGAERGRILMRAVALLRARNDELARLETLDTGKPIQETSVVDVLSGADCLEYYAGLAASLSGEHLDLGPSAFGYTRREPLGIVAGIGAWNYPLQIACWKSAPALACGNAMIFKPAELTPLTALKLAEIYVEAGVPEGVFSVVQGFADTGRLLTRHPAIAKVSLTGEVGTGKKVMVDAAGTLKYVTLELGGKSPLIVFDDADLDDAVSGALLANFYSAGEVCSNGTRVFVQEKVRPAFLEKLKERVAKMVVGDPLDPATQVGALISPEHMEKVLSYIEKGKAEGAALLAGGHRVTTGALAKGCFVAPTVFDGCADGMSIVREEIFGPVMAVLSFSDEDEVIARANDTDFGLAAGVFTKDLARGHRVIAQLQAGTCWINAYNITPIELPFGGAKQSGLGRENGKAAIEHYTQLKSVYVNLGRVEAPY</sequence>
<comment type="catalytic activity">
    <reaction evidence="13">
        <text>betaine aldehyde + NADP(+) + H2O = glycine betaine + NADPH + 2 H(+)</text>
        <dbReference type="Rhea" id="RHEA:30067"/>
        <dbReference type="ChEBI" id="CHEBI:15377"/>
        <dbReference type="ChEBI" id="CHEBI:15378"/>
        <dbReference type="ChEBI" id="CHEBI:15710"/>
        <dbReference type="ChEBI" id="CHEBI:17750"/>
        <dbReference type="ChEBI" id="CHEBI:57783"/>
        <dbReference type="ChEBI" id="CHEBI:58349"/>
    </reaction>
    <physiologicalReaction direction="left-to-right" evidence="13">
        <dbReference type="Rhea" id="RHEA:30068"/>
    </physiologicalReaction>
</comment>
<feature type="binding site" evidence="17">
    <location>
        <position position="267"/>
    </location>
    <ligand>
        <name>K(+)</name>
        <dbReference type="ChEBI" id="CHEBI:29103"/>
        <label>1</label>
    </ligand>
</feature>
<dbReference type="EMBL" id="CP083239">
    <property type="protein sequence ID" value="UOK72956.1"/>
    <property type="molecule type" value="Genomic_DNA"/>
</dbReference>
<dbReference type="InterPro" id="IPR016160">
    <property type="entry name" value="Ald_DH_CS_CYS"/>
</dbReference>
<evidence type="ECO:0000256" key="13">
    <source>
        <dbReference type="ARBA" id="ARBA00051919"/>
    </source>
</evidence>
<dbReference type="CDD" id="cd07090">
    <property type="entry name" value="ALDH_F9_TMBADH"/>
    <property type="match status" value="1"/>
</dbReference>
<evidence type="ECO:0000256" key="2">
    <source>
        <dbReference type="ARBA" id="ARBA00009986"/>
    </source>
</evidence>
<keyword evidence="4 17" id="KW-0479">Metal-binding</keyword>
<dbReference type="InterPro" id="IPR009057">
    <property type="entry name" value="Homeodomain-like_sf"/>
</dbReference>
<dbReference type="NCBIfam" id="TIGR01804">
    <property type="entry name" value="BADH"/>
    <property type="match status" value="1"/>
</dbReference>
<comment type="function">
    <text evidence="17">Involved in the biosynthesis of the osmoprotectant glycine betaine. Catalyzes the irreversible oxidation of betaine aldehyde to the corresponding acid.</text>
</comment>
<evidence type="ECO:0000256" key="21">
    <source>
        <dbReference type="SAM" id="MobiDB-lite"/>
    </source>
</evidence>
<evidence type="ECO:0000256" key="17">
    <source>
        <dbReference type="HAMAP-Rule" id="MF_00804"/>
    </source>
</evidence>
<gene>
    <name evidence="17 23" type="primary">betB</name>
    <name evidence="16" type="synonym">betI</name>
    <name evidence="23" type="ORF">K9D25_09790</name>
</gene>
<evidence type="ECO:0000256" key="9">
    <source>
        <dbReference type="ARBA" id="ARBA00023097"/>
    </source>
</evidence>
<feature type="compositionally biased region" description="Polar residues" evidence="21">
    <location>
        <begin position="1"/>
        <end position="10"/>
    </location>
</feature>
<feature type="active site" description="Charge relay system" evidence="17">
    <location>
        <position position="703"/>
    </location>
</feature>
<dbReference type="PANTHER" id="PTHR11699">
    <property type="entry name" value="ALDEHYDE DEHYDROGENASE-RELATED"/>
    <property type="match status" value="1"/>
</dbReference>
<dbReference type="RefSeq" id="WP_244450649.1">
    <property type="nucleotide sequence ID" value="NZ_CP083239.1"/>
</dbReference>
<protein>
    <recommendedName>
        <fullName evidence="16 17">Multifunctional fusion protein</fullName>
    </recommendedName>
    <domain>
        <recommendedName>
            <fullName evidence="17">Betaine aldehyde dehydrogenase</fullName>
            <shortName evidence="17">BADH</shortName>
            <ecNumber evidence="17">1.2.1.8</ecNumber>
        </recommendedName>
    </domain>
    <domain>
        <recommendedName>
            <fullName evidence="16">HTH-type transcriptional regulator BetI</fullName>
        </recommendedName>
    </domain>
</protein>
<evidence type="ECO:0000256" key="11">
    <source>
        <dbReference type="ARBA" id="ARBA00023163"/>
    </source>
</evidence>
<dbReference type="PROSITE" id="PS50977">
    <property type="entry name" value="HTH_TETR_2"/>
    <property type="match status" value="1"/>
</dbReference>
<feature type="binding site" description="covalent" evidence="17">
    <location>
        <position position="525"/>
    </location>
    <ligand>
        <name>NAD(+)</name>
        <dbReference type="ChEBI" id="CHEBI:57540"/>
    </ligand>
</feature>
<comment type="caution">
    <text evidence="17">Lacks conserved residue(s) required for the propagation of feature annotation.</text>
</comment>
<evidence type="ECO:0000256" key="15">
    <source>
        <dbReference type="ARBA" id="ARBA00065931"/>
    </source>
</evidence>
<accession>A0A9E6ZWD2</accession>
<evidence type="ECO:0000256" key="4">
    <source>
        <dbReference type="ARBA" id="ARBA00022723"/>
    </source>
</evidence>
<dbReference type="Pfam" id="PF00440">
    <property type="entry name" value="TetR_N"/>
    <property type="match status" value="1"/>
</dbReference>
<reference evidence="23" key="1">
    <citation type="submission" date="2021-09" db="EMBL/GenBank/DDBJ databases">
        <title>Network and meta-omics reveal the key degrader and cooperation patterns in an efficient 1,4-dioxane-degrading microbial community.</title>
        <authorList>
            <person name="Dai C."/>
        </authorList>
    </citation>
    <scope>NUCLEOTIDE SEQUENCE</scope>
    <source>
        <strain evidence="23">ZM13</strain>
    </source>
</reference>
<feature type="binding site" evidence="17">
    <location>
        <begin position="391"/>
        <end position="393"/>
    </location>
    <ligand>
        <name>NAD(+)</name>
        <dbReference type="ChEBI" id="CHEBI:57540"/>
    </ligand>
</feature>
<dbReference type="NCBIfam" id="NF009725">
    <property type="entry name" value="PRK13252.1"/>
    <property type="match status" value="1"/>
</dbReference>
<dbReference type="EC" id="1.2.1.8" evidence="17"/>
<dbReference type="Proteomes" id="UP000831684">
    <property type="component" value="Chromosome"/>
</dbReference>
<keyword evidence="6 17" id="KW-0560">Oxidoreductase</keyword>
<dbReference type="InterPro" id="IPR015590">
    <property type="entry name" value="Aldehyde_DH_dom"/>
</dbReference>
<dbReference type="GO" id="GO:0019285">
    <property type="term" value="P:glycine betaine biosynthetic process from choline"/>
    <property type="evidence" value="ECO:0007669"/>
    <property type="project" value="UniProtKB-UniRule"/>
</dbReference>
<feature type="region of interest" description="Disordered" evidence="21">
    <location>
        <begin position="234"/>
        <end position="264"/>
    </location>
</feature>
<comment type="pathway">
    <text evidence="1 16">Amine and polyamine biosynthesis; betaine biosynthesis via choline pathway [regulation].</text>
</comment>
<keyword evidence="9 17" id="KW-0558">Oxidation</keyword>
<dbReference type="SUPFAM" id="SSF46689">
    <property type="entry name" value="Homeodomain-like"/>
    <property type="match status" value="1"/>
</dbReference>
<comment type="catalytic activity">
    <reaction evidence="14">
        <text>betaine aldehyde + NAD(+) + H2O = glycine betaine + NADH + 2 H(+)</text>
        <dbReference type="Rhea" id="RHEA:15305"/>
        <dbReference type="ChEBI" id="CHEBI:15377"/>
        <dbReference type="ChEBI" id="CHEBI:15378"/>
        <dbReference type="ChEBI" id="CHEBI:15710"/>
        <dbReference type="ChEBI" id="CHEBI:17750"/>
        <dbReference type="ChEBI" id="CHEBI:57540"/>
        <dbReference type="ChEBI" id="CHEBI:57945"/>
        <dbReference type="EC" id="1.2.1.8"/>
    </reaction>
    <physiologicalReaction direction="left-to-right" evidence="14">
        <dbReference type="Rhea" id="RHEA:15306"/>
    </physiologicalReaction>
</comment>
<evidence type="ECO:0000256" key="18">
    <source>
        <dbReference type="PROSITE-ProRule" id="PRU00335"/>
    </source>
</evidence>
<comment type="function">
    <text evidence="12">Repressor involved in the biosynthesis of the osmoprotectant glycine betaine. It represses transcription of the choline transporter BetT and the genes of BetAB involved in the synthesis of glycine betaine.</text>
</comment>
<name>A0A9E6ZWD2_9HYPH</name>
<feature type="active site" description="Charge relay system" evidence="17">
    <location>
        <position position="403"/>
    </location>
</feature>
<dbReference type="GO" id="GO:0046872">
    <property type="term" value="F:metal ion binding"/>
    <property type="evidence" value="ECO:0007669"/>
    <property type="project" value="UniProtKB-KW"/>
</dbReference>
<evidence type="ECO:0000313" key="23">
    <source>
        <dbReference type="EMBL" id="UOK72956.1"/>
    </source>
</evidence>
<feature type="binding site" evidence="17">
    <location>
        <position position="626"/>
    </location>
    <ligand>
        <name>NAD(+)</name>
        <dbReference type="ChEBI" id="CHEBI:57540"/>
    </ligand>
</feature>
<comment type="subunit">
    <text evidence="15 17">Dimer of dimers.</text>
</comment>
<evidence type="ECO:0000256" key="14">
    <source>
        <dbReference type="ARBA" id="ARBA00052192"/>
    </source>
</evidence>
<feature type="binding site" evidence="17">
    <location>
        <position position="334"/>
    </location>
    <ligand>
        <name>K(+)</name>
        <dbReference type="ChEBI" id="CHEBI:29103"/>
        <label>1</label>
    </ligand>
</feature>
<dbReference type="InterPro" id="IPR036271">
    <property type="entry name" value="Tet_transcr_reg_TetR-rel_C_sf"/>
</dbReference>
<evidence type="ECO:0000256" key="19">
    <source>
        <dbReference type="PROSITE-ProRule" id="PRU10007"/>
    </source>
</evidence>
<feature type="domain" description="HTH tetR-type" evidence="22">
    <location>
        <begin position="44"/>
        <end position="104"/>
    </location>
</feature>
<dbReference type="InterPro" id="IPR039538">
    <property type="entry name" value="BetI_C"/>
</dbReference>
<dbReference type="FunFam" id="3.40.605.10:FF:000026">
    <property type="entry name" value="Aldehyde dehydrogenase, putative"/>
    <property type="match status" value="1"/>
</dbReference>
<dbReference type="PROSITE" id="PS00070">
    <property type="entry name" value="ALDEHYDE_DEHYDR_CYS"/>
    <property type="match status" value="1"/>
</dbReference>
<dbReference type="InterPro" id="IPR016163">
    <property type="entry name" value="Ald_DH_C"/>
</dbReference>
<dbReference type="SUPFAM" id="SSF48498">
    <property type="entry name" value="Tetracyclin repressor-like, C-terminal domain"/>
    <property type="match status" value="1"/>
</dbReference>
<evidence type="ECO:0000256" key="6">
    <source>
        <dbReference type="ARBA" id="ARBA00023002"/>
    </source>
</evidence>
<dbReference type="Gene3D" id="3.40.605.10">
    <property type="entry name" value="Aldehyde Dehydrogenase, Chain A, domain 1"/>
    <property type="match status" value="1"/>
</dbReference>
<feature type="binding site" evidence="17">
    <location>
        <position position="696"/>
    </location>
    <ligand>
        <name>K(+)</name>
        <dbReference type="ChEBI" id="CHEBI:29103"/>
        <label>2</label>
    </ligand>
</feature>
<feature type="binding site" evidence="17">
    <location>
        <position position="485"/>
    </location>
    <ligand>
        <name>K(+)</name>
        <dbReference type="ChEBI" id="CHEBI:29103"/>
        <label>2</label>
    </ligand>
</feature>
<dbReference type="AlphaFoldDB" id="A0A9E6ZWD2"/>
<dbReference type="InterPro" id="IPR029510">
    <property type="entry name" value="Ald_DH_CS_GLU"/>
</dbReference>
<dbReference type="SUPFAM" id="SSF53720">
    <property type="entry name" value="ALDH-like"/>
    <property type="match status" value="1"/>
</dbReference>
<dbReference type="GO" id="GO:0003677">
    <property type="term" value="F:DNA binding"/>
    <property type="evidence" value="ECO:0007669"/>
    <property type="project" value="UniProtKB-UniRule"/>
</dbReference>
<feature type="compositionally biased region" description="Basic and acidic residues" evidence="21">
    <location>
        <begin position="32"/>
        <end position="45"/>
    </location>
</feature>
<evidence type="ECO:0000256" key="7">
    <source>
        <dbReference type="ARBA" id="ARBA00023015"/>
    </source>
</evidence>
<feature type="DNA-binding region" description="H-T-H motif" evidence="16 18">
    <location>
        <begin position="67"/>
        <end position="86"/>
    </location>
</feature>
<evidence type="ECO:0000256" key="12">
    <source>
        <dbReference type="ARBA" id="ARBA00024936"/>
    </source>
</evidence>
<dbReference type="HAMAP" id="MF_00768">
    <property type="entry name" value="HTH_type_BetI"/>
    <property type="match status" value="1"/>
</dbReference>
<feature type="binding site" evidence="17">
    <location>
        <position position="699"/>
    </location>
    <ligand>
        <name>K(+)</name>
        <dbReference type="ChEBI" id="CHEBI:29103"/>
        <label>2</label>
    </ligand>
</feature>
<dbReference type="InterPro" id="IPR016161">
    <property type="entry name" value="Ald_DH/histidinol_DH"/>
</dbReference>
<evidence type="ECO:0000256" key="5">
    <source>
        <dbReference type="ARBA" id="ARBA00022958"/>
    </source>
</evidence>
<dbReference type="Pfam" id="PF00171">
    <property type="entry name" value="Aldedh"/>
    <property type="match status" value="1"/>
</dbReference>
<keyword evidence="10 16" id="KW-0238">DNA-binding</keyword>
<dbReference type="NCBIfam" id="TIGR03384">
    <property type="entry name" value="betaine_BetI"/>
    <property type="match status" value="1"/>
</dbReference>
<dbReference type="Gene3D" id="3.40.309.10">
    <property type="entry name" value="Aldehyde Dehydrogenase, Chain A, domain 2"/>
    <property type="match status" value="1"/>
</dbReference>
<keyword evidence="11 16" id="KW-0804">Transcription</keyword>
<comment type="cofactor">
    <cofactor evidence="17">
        <name>K(+)</name>
        <dbReference type="ChEBI" id="CHEBI:29103"/>
    </cofactor>
    <text evidence="17">Binds 2 potassium ions per subunit.</text>
</comment>
<feature type="active site" evidence="19">
    <location>
        <position position="491"/>
    </location>
</feature>
<dbReference type="InterPro" id="IPR011264">
    <property type="entry name" value="BADH"/>
</dbReference>
<keyword evidence="8 17" id="KW-0520">NAD</keyword>
<dbReference type="Gene3D" id="1.10.357.10">
    <property type="entry name" value="Tetracycline Repressor, domain 2"/>
    <property type="match status" value="1"/>
</dbReference>
<feature type="region of interest" description="Disordered" evidence="21">
    <location>
        <begin position="1"/>
        <end position="45"/>
    </location>
</feature>
<dbReference type="InterPro" id="IPR017757">
    <property type="entry name" value="Tscrpt_rep_BetI"/>
</dbReference>
<feature type="active site" description="Nucleophile" evidence="17">
    <location>
        <position position="525"/>
    </location>
</feature>
<evidence type="ECO:0000259" key="22">
    <source>
        <dbReference type="PROSITE" id="PS50977"/>
    </source>
</evidence>
<dbReference type="GO" id="GO:0045892">
    <property type="term" value="P:negative regulation of DNA-templated transcription"/>
    <property type="evidence" value="ECO:0007669"/>
    <property type="project" value="UniProtKB-UniRule"/>
</dbReference>
<keyword evidence="7 16" id="KW-0805">Transcription regulation</keyword>
<dbReference type="FunFam" id="3.40.605.10:FF:000007">
    <property type="entry name" value="NAD/NADP-dependent betaine aldehyde dehydrogenase"/>
    <property type="match status" value="1"/>
</dbReference>
<dbReference type="PRINTS" id="PR00455">
    <property type="entry name" value="HTHTETR"/>
</dbReference>
<dbReference type="KEGG" id="apol:K9D25_09790"/>
<dbReference type="PROSITE" id="PS00687">
    <property type="entry name" value="ALDEHYDE_DEHYDR_GLU"/>
    <property type="match status" value="1"/>
</dbReference>
<dbReference type="InterPro" id="IPR016162">
    <property type="entry name" value="Ald_DH_N"/>
</dbReference>
<comment type="function">
    <text evidence="16">Repressor involved in choline regulation of the bet genes.</text>
</comment>
<comment type="similarity">
    <text evidence="2 17 20">Belongs to the aldehyde dehydrogenase family.</text>
</comment>
<dbReference type="NCBIfam" id="NF001978">
    <property type="entry name" value="PRK00767.1"/>
    <property type="match status" value="1"/>
</dbReference>
<organism evidence="23 24">
    <name type="scientific">Ancylobacter polymorphus</name>
    <dbReference type="NCBI Taxonomy" id="223390"/>
    <lineage>
        <taxon>Bacteria</taxon>
        <taxon>Pseudomonadati</taxon>
        <taxon>Pseudomonadota</taxon>
        <taxon>Alphaproteobacteria</taxon>
        <taxon>Hyphomicrobiales</taxon>
        <taxon>Xanthobacteraceae</taxon>
        <taxon>Ancylobacter</taxon>
    </lineage>
</organism>
<comment type="pathway">
    <text evidence="17">Amine and polyamine biosynthesis; betaine biosynthesis via choline pathway; betaine from betaine aldehyde: step 1/1.</text>
</comment>
<feature type="binding site" evidence="17">
    <location>
        <position position="493"/>
    </location>
    <ligand>
        <name>NAD(+)</name>
        <dbReference type="ChEBI" id="CHEBI:57540"/>
    </ligand>
</feature>
<dbReference type="FunFam" id="3.40.309.10:FF:000014">
    <property type="entry name" value="NAD/NADP-dependent betaine aldehyde dehydrogenase"/>
    <property type="match status" value="1"/>
</dbReference>
<proteinExistence type="inferred from homology"/>
<evidence type="ECO:0000256" key="10">
    <source>
        <dbReference type="ARBA" id="ARBA00023125"/>
    </source>
</evidence>
<evidence type="ECO:0000256" key="3">
    <source>
        <dbReference type="ARBA" id="ARBA00022491"/>
    </source>
</evidence>
<feature type="modified residue" description="Cysteine sulfenic acid (-SOH)" evidence="17">
    <location>
        <position position="525"/>
    </location>
</feature>
<keyword evidence="17" id="KW-0521">NADP</keyword>
<evidence type="ECO:0000256" key="16">
    <source>
        <dbReference type="HAMAP-Rule" id="MF_00768"/>
    </source>
</evidence>
<dbReference type="InterPro" id="IPR001647">
    <property type="entry name" value="HTH_TetR"/>
</dbReference>
<dbReference type="GO" id="GO:0008802">
    <property type="term" value="F:betaine-aldehyde dehydrogenase (NAD+) activity"/>
    <property type="evidence" value="ECO:0007669"/>
    <property type="project" value="UniProtKB-UniRule"/>
</dbReference>
<evidence type="ECO:0000256" key="8">
    <source>
        <dbReference type="ARBA" id="ARBA00023027"/>
    </source>
</evidence>
<evidence type="ECO:0000313" key="24">
    <source>
        <dbReference type="Proteomes" id="UP000831684"/>
    </source>
</evidence>
<dbReference type="HAMAP" id="MF_00804">
    <property type="entry name" value="BADH"/>
    <property type="match status" value="1"/>
</dbReference>
<keyword evidence="5 17" id="KW-0630">Potassium</keyword>